<accession>Q5SIN6</accession>
<feature type="compositionally biased region" description="Basic and acidic residues" evidence="1">
    <location>
        <begin position="83"/>
        <end position="98"/>
    </location>
</feature>
<reference evidence="2 3" key="1">
    <citation type="submission" date="2004-11" db="EMBL/GenBank/DDBJ databases">
        <title>Complete genome sequence of Thermus thermophilus HB8.</title>
        <authorList>
            <person name="Masui R."/>
            <person name="Kurokawa K."/>
            <person name="Nakagawa N."/>
            <person name="Tokunaga F."/>
            <person name="Koyama Y."/>
            <person name="Shibata T."/>
            <person name="Oshima T."/>
            <person name="Yokoyama S."/>
            <person name="Yasunaga T."/>
            <person name="Kuramitsu S."/>
        </authorList>
    </citation>
    <scope>NUCLEOTIDE SEQUENCE [LARGE SCALE GENOMIC DNA]</scope>
    <source>
        <strain evidence="3">ATCC 27634 / DSM 579 / HB8</strain>
    </source>
</reference>
<feature type="compositionally biased region" description="Basic and acidic residues" evidence="1">
    <location>
        <begin position="155"/>
        <end position="165"/>
    </location>
</feature>
<organism evidence="2 3">
    <name type="scientific">Thermus thermophilus (strain ATCC 27634 / DSM 579 / HB8)</name>
    <dbReference type="NCBI Taxonomy" id="300852"/>
    <lineage>
        <taxon>Bacteria</taxon>
        <taxon>Thermotogati</taxon>
        <taxon>Deinococcota</taxon>
        <taxon>Deinococci</taxon>
        <taxon>Thermales</taxon>
        <taxon>Thermaceae</taxon>
        <taxon>Thermus</taxon>
    </lineage>
</organism>
<feature type="region of interest" description="Disordered" evidence="1">
    <location>
        <begin position="34"/>
        <end position="208"/>
    </location>
</feature>
<feature type="compositionally biased region" description="Pro residues" evidence="1">
    <location>
        <begin position="109"/>
        <end position="119"/>
    </location>
</feature>
<dbReference type="EnsemblBacteria" id="BAD71156">
    <property type="protein sequence ID" value="BAD71156"/>
    <property type="gene ID" value="BAD71156"/>
</dbReference>
<dbReference type="EMBL" id="AP008226">
    <property type="protein sequence ID" value="BAD71156.1"/>
    <property type="molecule type" value="Genomic_DNA"/>
</dbReference>
<feature type="compositionally biased region" description="Low complexity" evidence="1">
    <location>
        <begin position="135"/>
        <end position="149"/>
    </location>
</feature>
<dbReference type="KEGG" id="ttj:TTHA1333"/>
<evidence type="ECO:0000256" key="1">
    <source>
        <dbReference type="SAM" id="MobiDB-lite"/>
    </source>
</evidence>
<feature type="compositionally biased region" description="Basic and acidic residues" evidence="1">
    <location>
        <begin position="197"/>
        <end position="208"/>
    </location>
</feature>
<proteinExistence type="predicted"/>
<dbReference type="Proteomes" id="UP000000532">
    <property type="component" value="Chromosome"/>
</dbReference>
<evidence type="ECO:0000313" key="2">
    <source>
        <dbReference type="EMBL" id="BAD71156.1"/>
    </source>
</evidence>
<protein>
    <submittedName>
        <fullName evidence="2">Uncharacterized protein</fullName>
    </submittedName>
</protein>
<gene>
    <name evidence="2" type="ordered locus">TTHA1333</name>
</gene>
<evidence type="ECO:0000313" key="3">
    <source>
        <dbReference type="Proteomes" id="UP000000532"/>
    </source>
</evidence>
<sequence length="208" mass="22208">MRVLEVQGVTKRFGGLVAVNQVSLEVNEGGDLLRHRSERGGQDHLLQPPHGDLHPGRGPDPLPRPGHHGLHPRQGGQARHRAHLPEHPPLRGHDRPGEHPGGAAHPHPRPLPARPPPHPPRPKGGEKGPGGGLEPLGVRGPPAPQGRARPQPPLRRAEEAGDRPRPRPQAQAPPPGRARRGHEPQGDGGPAGVHPENPQRDGAHHPPH</sequence>
<name>Q5SIN6_THET8</name>
<dbReference type="AlphaFoldDB" id="Q5SIN6"/>
<dbReference type="HOGENOM" id="CLU_1320368_0_0_0"/>
<keyword evidence="3" id="KW-1185">Reference proteome</keyword>